<reference evidence="2 3" key="1">
    <citation type="submission" date="2021-06" db="EMBL/GenBank/DDBJ databases">
        <title>Caerostris extrusa draft genome.</title>
        <authorList>
            <person name="Kono N."/>
            <person name="Arakawa K."/>
        </authorList>
    </citation>
    <scope>NUCLEOTIDE SEQUENCE [LARGE SCALE GENOMIC DNA]</scope>
</reference>
<proteinExistence type="predicted"/>
<dbReference type="InterPro" id="IPR029058">
    <property type="entry name" value="AB_hydrolase_fold"/>
</dbReference>
<organism evidence="2 3">
    <name type="scientific">Caerostris extrusa</name>
    <name type="common">Bark spider</name>
    <name type="synonym">Caerostris bankana</name>
    <dbReference type="NCBI Taxonomy" id="172846"/>
    <lineage>
        <taxon>Eukaryota</taxon>
        <taxon>Metazoa</taxon>
        <taxon>Ecdysozoa</taxon>
        <taxon>Arthropoda</taxon>
        <taxon>Chelicerata</taxon>
        <taxon>Arachnida</taxon>
        <taxon>Araneae</taxon>
        <taxon>Araneomorphae</taxon>
        <taxon>Entelegynae</taxon>
        <taxon>Araneoidea</taxon>
        <taxon>Araneidae</taxon>
        <taxon>Caerostris</taxon>
    </lineage>
</organism>
<dbReference type="Proteomes" id="UP001054945">
    <property type="component" value="Unassembled WGS sequence"/>
</dbReference>
<dbReference type="GO" id="GO:0016787">
    <property type="term" value="F:hydrolase activity"/>
    <property type="evidence" value="ECO:0007669"/>
    <property type="project" value="UniProtKB-KW"/>
</dbReference>
<feature type="transmembrane region" description="Helical" evidence="1">
    <location>
        <begin position="176"/>
        <end position="201"/>
    </location>
</feature>
<evidence type="ECO:0000256" key="1">
    <source>
        <dbReference type="SAM" id="Phobius"/>
    </source>
</evidence>
<dbReference type="Gene3D" id="3.40.50.1820">
    <property type="entry name" value="alpha/beta hydrolase"/>
    <property type="match status" value="1"/>
</dbReference>
<dbReference type="EMBL" id="BPLR01011717">
    <property type="protein sequence ID" value="GIY48472.1"/>
    <property type="molecule type" value="Genomic_DNA"/>
</dbReference>
<dbReference type="AlphaFoldDB" id="A0AAV4TT42"/>
<keyword evidence="1" id="KW-1133">Transmembrane helix</keyword>
<name>A0AAV4TT42_CAEEX</name>
<keyword evidence="1" id="KW-0812">Transmembrane</keyword>
<sequence length="216" mass="25073">MYEFDYASSDDVIANKYVGAKHSWVALNINVDTCIQDLQSLTKETNLKVLLGVLTMRVNFTTYLVFPHEFEQRSEAPTRQKKSRISWSNFWSDFAKHGNPTPRGMDEENMVKNFTWKQYTEEEDCFATLGLQPFVARSYESERMTFWNHFVPLFTEYPILLSSNNTKVIPLAECGLTYTVLLSFSGWFLAIVFVVLLLHLCSCKYFSVMRKLPIPV</sequence>
<accession>A0AAV4TT42</accession>
<keyword evidence="1" id="KW-0472">Membrane</keyword>
<evidence type="ECO:0000313" key="3">
    <source>
        <dbReference type="Proteomes" id="UP001054945"/>
    </source>
</evidence>
<keyword evidence="3" id="KW-1185">Reference proteome</keyword>
<keyword evidence="2" id="KW-0378">Hydrolase</keyword>
<evidence type="ECO:0000313" key="2">
    <source>
        <dbReference type="EMBL" id="GIY48472.1"/>
    </source>
</evidence>
<protein>
    <submittedName>
        <fullName evidence="2">Carboxylic ester hydrolase</fullName>
    </submittedName>
</protein>
<comment type="caution">
    <text evidence="2">The sequence shown here is derived from an EMBL/GenBank/DDBJ whole genome shotgun (WGS) entry which is preliminary data.</text>
</comment>
<dbReference type="SUPFAM" id="SSF53474">
    <property type="entry name" value="alpha/beta-Hydrolases"/>
    <property type="match status" value="1"/>
</dbReference>
<gene>
    <name evidence="2" type="primary">NLGN4X_13</name>
    <name evidence="2" type="ORF">CEXT_342601</name>
</gene>